<keyword evidence="14 17" id="KW-0418">Kinase</keyword>
<accession>A0ABW1VHC4</accession>
<dbReference type="InterPro" id="IPR040442">
    <property type="entry name" value="Pyrv_kinase-like_dom_sf"/>
</dbReference>
<evidence type="ECO:0000256" key="12">
    <source>
        <dbReference type="ARBA" id="ARBA00022683"/>
    </source>
</evidence>
<dbReference type="InterPro" id="IPR006318">
    <property type="entry name" value="PTS_EI-like"/>
</dbReference>
<dbReference type="InterPro" id="IPR018274">
    <property type="entry name" value="PEP_util_AS"/>
</dbReference>
<evidence type="ECO:0000256" key="3">
    <source>
        <dbReference type="ARBA" id="ARBA00002728"/>
    </source>
</evidence>
<evidence type="ECO:0000256" key="13">
    <source>
        <dbReference type="ARBA" id="ARBA00022723"/>
    </source>
</evidence>
<sequence length="566" mass="57936">MEFDGAGIGSGIAIGPVVRMAEPLPAPTDRQSHLPAEHERERASAALSVVAAELQDRGARAGGAAREVLEAQAMFAEDPTIAERIDASTATGKTAERAVYEAFASYREILSGLGGYMAERAADLDDVSQRAIAHLLKLPAPGVPNPGHPFVLVARDLAPADTALLDLGQVLAVVTIEGGPTSHTAILAREKSITAIVGTSGAGVLADGDLVIVDAENSVVVTEPTAAAVAAAEERIAARQARAAAPAGPGRLADGTPVPLLANLGSADGAIAAIGAGAEGVGLFRTEFLFLDAATAPSVTMQQEQYTRLLGAFPGRKVVVRVLDAGADKPLAFLTDAEEENPALGRRGLRALRAKETILREQLTALAAADAASDTDLWVMAPMVSTVEEARYFTALAHELGIRTAGVMVEVPSAALLADRMLSVTDFASIGTNDLTQYTLAADRLLGSVAGFQDPWNPAVLRLVSEVGAAGRSTGKPVGICGEAAADPLLAVVLVGLGATSLSMSPSALADVRESLARFTLDDAKTLAEAALAAESATEAHTAAKSLAADLQRARTAAPATASREA</sequence>
<organism evidence="21 22">
    <name type="scientific">Luethyella okanaganae</name>
    <dbReference type="NCBI Taxonomy" id="69372"/>
    <lineage>
        <taxon>Bacteria</taxon>
        <taxon>Bacillati</taxon>
        <taxon>Actinomycetota</taxon>
        <taxon>Actinomycetes</taxon>
        <taxon>Micrococcales</taxon>
        <taxon>Microbacteriaceae</taxon>
        <taxon>Luethyella</taxon>
    </lineage>
</organism>
<dbReference type="InterPro" id="IPR024692">
    <property type="entry name" value="PTS_EI"/>
</dbReference>
<reference evidence="22" key="1">
    <citation type="journal article" date="2019" name="Int. J. Syst. Evol. Microbiol.">
        <title>The Global Catalogue of Microorganisms (GCM) 10K type strain sequencing project: providing services to taxonomists for standard genome sequencing and annotation.</title>
        <authorList>
            <consortium name="The Broad Institute Genomics Platform"/>
            <consortium name="The Broad Institute Genome Sequencing Center for Infectious Disease"/>
            <person name="Wu L."/>
            <person name="Ma J."/>
        </authorList>
    </citation>
    <scope>NUCLEOTIDE SEQUENCE [LARGE SCALE GENOMIC DNA]</scope>
    <source>
        <strain evidence="22">CCUG 43304</strain>
    </source>
</reference>
<comment type="caution">
    <text evidence="21">The sequence shown here is derived from an EMBL/GenBank/DDBJ whole genome shotgun (WGS) entry which is preliminary data.</text>
</comment>
<dbReference type="InterPro" id="IPR050499">
    <property type="entry name" value="PEP-utilizing_PTS_enzyme"/>
</dbReference>
<evidence type="ECO:0000256" key="15">
    <source>
        <dbReference type="ARBA" id="ARBA00022842"/>
    </source>
</evidence>
<dbReference type="PIRSF" id="PIRSF000732">
    <property type="entry name" value="PTS_enzyme_I"/>
    <property type="match status" value="1"/>
</dbReference>
<comment type="cofactor">
    <cofactor evidence="2 17">
        <name>Mg(2+)</name>
        <dbReference type="ChEBI" id="CHEBI:18420"/>
    </cofactor>
</comment>
<evidence type="ECO:0000256" key="16">
    <source>
        <dbReference type="ARBA" id="ARBA00033235"/>
    </source>
</evidence>
<evidence type="ECO:0000256" key="2">
    <source>
        <dbReference type="ARBA" id="ARBA00001946"/>
    </source>
</evidence>
<comment type="catalytic activity">
    <reaction evidence="1 17">
        <text>L-histidyl-[protein] + phosphoenolpyruvate = N(pros)-phospho-L-histidyl-[protein] + pyruvate</text>
        <dbReference type="Rhea" id="RHEA:23880"/>
        <dbReference type="Rhea" id="RHEA-COMP:9745"/>
        <dbReference type="Rhea" id="RHEA-COMP:9746"/>
        <dbReference type="ChEBI" id="CHEBI:15361"/>
        <dbReference type="ChEBI" id="CHEBI:29979"/>
        <dbReference type="ChEBI" id="CHEBI:58702"/>
        <dbReference type="ChEBI" id="CHEBI:64837"/>
        <dbReference type="EC" id="2.7.3.9"/>
    </reaction>
</comment>
<dbReference type="InterPro" id="IPR036618">
    <property type="entry name" value="PtsI_HPr-bd_sf"/>
</dbReference>
<dbReference type="SUPFAM" id="SSF51621">
    <property type="entry name" value="Phosphoenolpyruvate/pyruvate domain"/>
    <property type="match status" value="1"/>
</dbReference>
<dbReference type="InterPro" id="IPR008279">
    <property type="entry name" value="PEP-util_enz_mobile_dom"/>
</dbReference>
<dbReference type="PANTHER" id="PTHR46244">
    <property type="entry name" value="PHOSPHOENOLPYRUVATE-PROTEIN PHOSPHOTRANSFERASE"/>
    <property type="match status" value="1"/>
</dbReference>
<keyword evidence="22" id="KW-1185">Reference proteome</keyword>
<dbReference type="SUPFAM" id="SSF52009">
    <property type="entry name" value="Phosphohistidine domain"/>
    <property type="match status" value="1"/>
</dbReference>
<keyword evidence="9 17" id="KW-0963">Cytoplasm</keyword>
<dbReference type="Pfam" id="PF05524">
    <property type="entry name" value="PEP-utilisers_N"/>
    <property type="match status" value="1"/>
</dbReference>
<evidence type="ECO:0000256" key="7">
    <source>
        <dbReference type="ARBA" id="ARBA00016544"/>
    </source>
</evidence>
<protein>
    <recommendedName>
        <fullName evidence="7 17">Phosphoenolpyruvate-protein phosphotransferase</fullName>
        <ecNumber evidence="6 17">2.7.3.9</ecNumber>
    </recommendedName>
    <alternativeName>
        <fullName evidence="16 17">Phosphotransferase system, enzyme I</fullName>
    </alternativeName>
</protein>
<keyword evidence="13 17" id="KW-0479">Metal-binding</keyword>
<gene>
    <name evidence="21" type="primary">ptsP</name>
    <name evidence="21" type="ORF">ACFQB0_09880</name>
</gene>
<evidence type="ECO:0000256" key="6">
    <source>
        <dbReference type="ARBA" id="ARBA00012232"/>
    </source>
</evidence>
<dbReference type="PRINTS" id="PR01736">
    <property type="entry name" value="PHPHTRNFRASE"/>
</dbReference>
<evidence type="ECO:0000256" key="8">
    <source>
        <dbReference type="ARBA" id="ARBA00022448"/>
    </source>
</evidence>
<dbReference type="EMBL" id="JBHSTP010000002">
    <property type="protein sequence ID" value="MFC6356416.1"/>
    <property type="molecule type" value="Genomic_DNA"/>
</dbReference>
<keyword evidence="8 17" id="KW-0813">Transport</keyword>
<name>A0ABW1VHC4_9MICO</name>
<dbReference type="InterPro" id="IPR008731">
    <property type="entry name" value="PTS_EIN"/>
</dbReference>
<feature type="domain" description="Phosphotransferase system enzyme I N-terminal" evidence="20">
    <location>
        <begin position="5"/>
        <end position="120"/>
    </location>
</feature>
<dbReference type="Pfam" id="PF00391">
    <property type="entry name" value="PEP-utilizers"/>
    <property type="match status" value="1"/>
</dbReference>
<evidence type="ECO:0000256" key="17">
    <source>
        <dbReference type="PIRNR" id="PIRNR000732"/>
    </source>
</evidence>
<evidence type="ECO:0000259" key="19">
    <source>
        <dbReference type="Pfam" id="PF02896"/>
    </source>
</evidence>
<dbReference type="RefSeq" id="WP_386730794.1">
    <property type="nucleotide sequence ID" value="NZ_JBHSTP010000002.1"/>
</dbReference>
<dbReference type="Gene3D" id="3.20.20.60">
    <property type="entry name" value="Phosphoenolpyruvate-binding domains"/>
    <property type="match status" value="1"/>
</dbReference>
<dbReference type="Gene3D" id="1.10.274.10">
    <property type="entry name" value="PtsI, HPr-binding domain"/>
    <property type="match status" value="1"/>
</dbReference>
<evidence type="ECO:0000313" key="22">
    <source>
        <dbReference type="Proteomes" id="UP001596306"/>
    </source>
</evidence>
<comment type="subcellular location">
    <subcellularLocation>
        <location evidence="4 17">Cytoplasm</location>
    </subcellularLocation>
</comment>
<feature type="domain" description="PEP-utilising enzyme mobile" evidence="18">
    <location>
        <begin position="150"/>
        <end position="217"/>
    </location>
</feature>
<dbReference type="EC" id="2.7.3.9" evidence="6 17"/>
<comment type="function">
    <text evidence="3 17">General (non sugar-specific) component of the phosphoenolpyruvate-dependent sugar phosphotransferase system (sugar PTS). This major carbohydrate active-transport system catalyzes the phosphorylation of incoming sugar substrates concomitantly with their translocation across the cell membrane. Enzyme I transfers the phosphoryl group from phosphoenolpyruvate (PEP) to the phosphoryl carrier protein (HPr).</text>
</comment>
<proteinExistence type="inferred from homology"/>
<dbReference type="PROSITE" id="PS00370">
    <property type="entry name" value="PEP_ENZYMES_PHOS_SITE"/>
    <property type="match status" value="1"/>
</dbReference>
<dbReference type="NCBIfam" id="TIGR01417">
    <property type="entry name" value="PTS_I_fam"/>
    <property type="match status" value="1"/>
</dbReference>
<keyword evidence="10 17" id="KW-0762">Sugar transport</keyword>
<dbReference type="Pfam" id="PF02896">
    <property type="entry name" value="PEP-utilizers_C"/>
    <property type="match status" value="1"/>
</dbReference>
<evidence type="ECO:0000256" key="9">
    <source>
        <dbReference type="ARBA" id="ARBA00022490"/>
    </source>
</evidence>
<evidence type="ECO:0000256" key="11">
    <source>
        <dbReference type="ARBA" id="ARBA00022679"/>
    </source>
</evidence>
<evidence type="ECO:0000313" key="21">
    <source>
        <dbReference type="EMBL" id="MFC6356416.1"/>
    </source>
</evidence>
<comment type="similarity">
    <text evidence="5 17">Belongs to the PEP-utilizing enzyme family.</text>
</comment>
<dbReference type="PANTHER" id="PTHR46244:SF3">
    <property type="entry name" value="PHOSPHOENOLPYRUVATE-PROTEIN PHOSPHOTRANSFERASE"/>
    <property type="match status" value="1"/>
</dbReference>
<evidence type="ECO:0000256" key="4">
    <source>
        <dbReference type="ARBA" id="ARBA00004496"/>
    </source>
</evidence>
<evidence type="ECO:0000259" key="20">
    <source>
        <dbReference type="Pfam" id="PF05524"/>
    </source>
</evidence>
<dbReference type="InterPro" id="IPR000121">
    <property type="entry name" value="PEP_util_C"/>
</dbReference>
<dbReference type="InterPro" id="IPR036637">
    <property type="entry name" value="Phosphohistidine_dom_sf"/>
</dbReference>
<evidence type="ECO:0000256" key="14">
    <source>
        <dbReference type="ARBA" id="ARBA00022777"/>
    </source>
</evidence>
<dbReference type="GO" id="GO:0008965">
    <property type="term" value="F:phosphoenolpyruvate-protein phosphotransferase activity"/>
    <property type="evidence" value="ECO:0007669"/>
    <property type="project" value="UniProtKB-EC"/>
</dbReference>
<keyword evidence="11 17" id="KW-0808">Transferase</keyword>
<keyword evidence="12 17" id="KW-0598">Phosphotransferase system</keyword>
<dbReference type="SUPFAM" id="SSF47831">
    <property type="entry name" value="Enzyme I of the PEP:sugar phosphotransferase system HPr-binding (sub)domain"/>
    <property type="match status" value="1"/>
</dbReference>
<feature type="domain" description="PEP-utilising enzyme C-terminal" evidence="19">
    <location>
        <begin position="249"/>
        <end position="518"/>
    </location>
</feature>
<dbReference type="InterPro" id="IPR015813">
    <property type="entry name" value="Pyrv/PenolPyrv_kinase-like_dom"/>
</dbReference>
<keyword evidence="15 17" id="KW-0460">Magnesium</keyword>
<dbReference type="Gene3D" id="3.50.30.10">
    <property type="entry name" value="Phosphohistidine domain"/>
    <property type="match status" value="1"/>
</dbReference>
<evidence type="ECO:0000256" key="10">
    <source>
        <dbReference type="ARBA" id="ARBA00022597"/>
    </source>
</evidence>
<evidence type="ECO:0000256" key="1">
    <source>
        <dbReference type="ARBA" id="ARBA00000683"/>
    </source>
</evidence>
<dbReference type="Proteomes" id="UP001596306">
    <property type="component" value="Unassembled WGS sequence"/>
</dbReference>
<evidence type="ECO:0000259" key="18">
    <source>
        <dbReference type="Pfam" id="PF00391"/>
    </source>
</evidence>
<evidence type="ECO:0000256" key="5">
    <source>
        <dbReference type="ARBA" id="ARBA00007837"/>
    </source>
</evidence>